<sequence>TQLRGQIRLATLTEETKVSFPTRTPPGTTIETIALERLNNEMGDLLRKATPKEEKGLFGKVVSAAFKPYQLVMEETAVLGGVRREQVPQLSDEILPLALTGTGAAIGELEKTPAGGPFYRDPATGKTAFETGAEISRPVVQRGQEIVGEPFEQVEKAGIPVVSPAAGGISDAIRSQIVEDIGTELINPAALVLVAPFALQGIQGLRGTALAFQIADNLIGTGVTRPLLRGTMRGLTVLGREGLAGASKLSRTIKETPAIRRAIVGMQGEAGARPLGGGAAREARILKSSQKFVRDLMKAAKRLGIPLEESAGMPTSKLLTRVRLAAREQGIDLKSILPGVEEAGGRGGRVRIEGVGDVVPTPRKHVPTPMERNILKATKPTRPAVTPSLKPFERDQAGEALRRLSEAPDNPVPIRSRRDLPELSQYDDQLESVLRFRDDARETLKFNRSAAKAGILSPSRVDEATLQLGRANDQLKSARAILRESKIRATRDSVMSLVTSVGGSEEAAGIIGRAFDASVRMVPAADSLLTAASWRQHIARGVALIKGRVFRGVGLLADQRLALVEALHLRTADEVDDIFRSVRKLLEKESEGLTFTGPSKYAELADGEYRLYHVVQHPDWFSGKSARLDGLLIDAQLAMRGRLEQSRALGYPIEALDGAYLEQLWDIPRAALEQPILRARGKVSVAKQRWFDDYFEGLSRGGKPIDLTVEELMQHSSRLLDEAIADAWLRQEVLRRYGTRTAKVPALRGARKFGNPLYQGWSAPQDVTSAIDRLYSPVGTGSRAVGDVAATMKNTAFGLVDIAVGGVQFPLAMAHGGFQIGVGTLNRSLQGLGLPYIHVALQDERVVGRLVQYAEDTLHIGIGPSSVRLKSGTVIKYIPIVGKYIDAPISTVIDFMARVQFGDALTALRIRAHEGNLIALKFIGEDITDPKVRQFSARWADAGTGASRGAQTPGRRAAETFALTSAPMTRANLAVYAQVAEGLTVGGRMHKLRAALVLAQLAAYTYGMQYLINGVFGDGPQEWQPGKPDWATIRVRGETIPLMPQRTIARAIDKSITIITEGIEGEGWRPEDIALAWSQVMIGKASPAVGAMLAPFGVGFEPDTGRFHMGGLSPRGRALGVPPTPPLVEQVMFQENDALSIVLAGVGFNPYPTSPNKLLTEEWLETTGNKFNPEVDWIVADSHPELSAEFSPLVAASNASSLKWGSLSALRRDRIEEFRAQEEVESGLEQDAIEYLAGGDVGRVLIGDWLDHQARMSAAIAFSIFGDTREPETPEGKALQAWGEVQPDDERYRDP</sequence>
<evidence type="ECO:0000313" key="2">
    <source>
        <dbReference type="EMBL" id="KKM67295.1"/>
    </source>
</evidence>
<dbReference type="EMBL" id="LAZR01010373">
    <property type="protein sequence ID" value="KKM67295.1"/>
    <property type="molecule type" value="Genomic_DNA"/>
</dbReference>
<feature type="region of interest" description="Disordered" evidence="1">
    <location>
        <begin position="1270"/>
        <end position="1295"/>
    </location>
</feature>
<feature type="non-terminal residue" evidence="2">
    <location>
        <position position="1"/>
    </location>
</feature>
<evidence type="ECO:0008006" key="3">
    <source>
        <dbReference type="Google" id="ProtNLM"/>
    </source>
</evidence>
<reference evidence="2" key="1">
    <citation type="journal article" date="2015" name="Nature">
        <title>Complex archaea that bridge the gap between prokaryotes and eukaryotes.</title>
        <authorList>
            <person name="Spang A."/>
            <person name="Saw J.H."/>
            <person name="Jorgensen S.L."/>
            <person name="Zaremba-Niedzwiedzka K."/>
            <person name="Martijn J."/>
            <person name="Lind A.E."/>
            <person name="van Eijk R."/>
            <person name="Schleper C."/>
            <person name="Guy L."/>
            <person name="Ettema T.J."/>
        </authorList>
    </citation>
    <scope>NUCLEOTIDE SEQUENCE</scope>
</reference>
<organism evidence="2">
    <name type="scientific">marine sediment metagenome</name>
    <dbReference type="NCBI Taxonomy" id="412755"/>
    <lineage>
        <taxon>unclassified sequences</taxon>
        <taxon>metagenomes</taxon>
        <taxon>ecological metagenomes</taxon>
    </lineage>
</organism>
<protein>
    <recommendedName>
        <fullName evidence="3">Large polyvalent protein associated domain-containing protein</fullName>
    </recommendedName>
</protein>
<comment type="caution">
    <text evidence="2">The sequence shown here is derived from an EMBL/GenBank/DDBJ whole genome shotgun (WGS) entry which is preliminary data.</text>
</comment>
<name>A0A0F9LSH1_9ZZZZ</name>
<proteinExistence type="predicted"/>
<feature type="non-terminal residue" evidence="2">
    <location>
        <position position="1295"/>
    </location>
</feature>
<accession>A0A0F9LSH1</accession>
<evidence type="ECO:0000256" key="1">
    <source>
        <dbReference type="SAM" id="MobiDB-lite"/>
    </source>
</evidence>
<gene>
    <name evidence="2" type="ORF">LCGC14_1472530</name>
</gene>